<organism evidence="12 13">
    <name type="scientific">Anolis carolinensis</name>
    <name type="common">Green anole</name>
    <name type="synonym">American chameleon</name>
    <dbReference type="NCBI Taxonomy" id="28377"/>
    <lineage>
        <taxon>Eukaryota</taxon>
        <taxon>Metazoa</taxon>
        <taxon>Chordata</taxon>
        <taxon>Craniata</taxon>
        <taxon>Vertebrata</taxon>
        <taxon>Euteleostomi</taxon>
        <taxon>Lepidosauria</taxon>
        <taxon>Squamata</taxon>
        <taxon>Bifurcata</taxon>
        <taxon>Unidentata</taxon>
        <taxon>Episquamata</taxon>
        <taxon>Toxicofera</taxon>
        <taxon>Iguania</taxon>
        <taxon>Dactyloidae</taxon>
        <taxon>Anolis</taxon>
    </lineage>
</organism>
<dbReference type="GO" id="GO:0035855">
    <property type="term" value="P:megakaryocyte development"/>
    <property type="evidence" value="ECO:0007669"/>
    <property type="project" value="Ensembl"/>
</dbReference>
<dbReference type="InterPro" id="IPR000483">
    <property type="entry name" value="Cys-rich_flank_reg_C"/>
</dbReference>
<keyword evidence="4 10" id="KW-0732">Signal</keyword>
<dbReference type="GO" id="GO:0051209">
    <property type="term" value="P:release of sequestered calcium ion into cytosol"/>
    <property type="evidence" value="ECO:0007669"/>
    <property type="project" value="Ensembl"/>
</dbReference>
<dbReference type="eggNOG" id="KOG0619">
    <property type="taxonomic scope" value="Eukaryota"/>
</dbReference>
<evidence type="ECO:0000313" key="12">
    <source>
        <dbReference type="Ensembl" id="ENSACAP00000018430.2"/>
    </source>
</evidence>
<feature type="chain" id="PRO_5033013136" evidence="10">
    <location>
        <begin position="24"/>
        <end position="207"/>
    </location>
</feature>
<dbReference type="SMART" id="SM00082">
    <property type="entry name" value="LRRCT"/>
    <property type="match status" value="1"/>
</dbReference>
<evidence type="ECO:0000256" key="8">
    <source>
        <dbReference type="ARBA" id="ARBA00023157"/>
    </source>
</evidence>
<dbReference type="SUPFAM" id="SSF52058">
    <property type="entry name" value="L domain-like"/>
    <property type="match status" value="1"/>
</dbReference>
<comment type="subcellular location">
    <subcellularLocation>
        <location evidence="1">Membrane</location>
        <topology evidence="1">Single-pass membrane protein</topology>
    </subcellularLocation>
</comment>
<dbReference type="Proteomes" id="UP000001646">
    <property type="component" value="Chromosome 2"/>
</dbReference>
<keyword evidence="13" id="KW-1185">Reference proteome</keyword>
<dbReference type="STRING" id="28377.ENSACAP00000018430"/>
<dbReference type="GeneTree" id="ENSGT00530000064244"/>
<reference evidence="12 13" key="1">
    <citation type="submission" date="2009-12" db="EMBL/GenBank/DDBJ databases">
        <title>The Genome Sequence of Anolis carolinensis (Green Anole Lizard).</title>
        <authorList>
            <consortium name="The Genome Sequencing Platform"/>
            <person name="Di Palma F."/>
            <person name="Alfoldi J."/>
            <person name="Heiman D."/>
            <person name="Young S."/>
            <person name="Grabherr M."/>
            <person name="Johnson J."/>
            <person name="Lander E.S."/>
            <person name="Lindblad-Toh K."/>
        </authorList>
    </citation>
    <scope>NUCLEOTIDE SEQUENCE [LARGE SCALE GENOMIC DNA]</scope>
    <source>
        <strain evidence="12 13">JBL SC #1</strain>
    </source>
</reference>
<dbReference type="GO" id="GO:1990779">
    <property type="term" value="C:glycoprotein Ib-IX-V complex"/>
    <property type="evidence" value="ECO:0007669"/>
    <property type="project" value="Ensembl"/>
</dbReference>
<dbReference type="KEGG" id="acs:107982466"/>
<feature type="transmembrane region" description="Helical" evidence="9">
    <location>
        <begin position="152"/>
        <end position="174"/>
    </location>
</feature>
<keyword evidence="8" id="KW-1015">Disulfide bond</keyword>
<accession>G1KVB9</accession>
<keyword evidence="6 9" id="KW-1133">Transmembrane helix</keyword>
<dbReference type="InterPro" id="IPR032675">
    <property type="entry name" value="LRR_dom_sf"/>
</dbReference>
<dbReference type="GO" id="GO:0010572">
    <property type="term" value="P:positive regulation of platelet activation"/>
    <property type="evidence" value="ECO:0007669"/>
    <property type="project" value="Ensembl"/>
</dbReference>
<dbReference type="FunCoup" id="G1KVB9">
    <property type="interactions" value="9"/>
</dbReference>
<dbReference type="InParanoid" id="G1KVB9"/>
<feature type="signal peptide" evidence="10">
    <location>
        <begin position="1"/>
        <end position="23"/>
    </location>
</feature>
<dbReference type="Bgee" id="ENSACAG00000022777">
    <property type="expression patterns" value="Expressed in liver and 8 other cell types or tissues"/>
</dbReference>
<proteinExistence type="predicted"/>
<keyword evidence="5" id="KW-0130">Cell adhesion</keyword>
<evidence type="ECO:0000259" key="11">
    <source>
        <dbReference type="SMART" id="SM00082"/>
    </source>
</evidence>
<evidence type="ECO:0000313" key="13">
    <source>
        <dbReference type="Proteomes" id="UP000001646"/>
    </source>
</evidence>
<protein>
    <submittedName>
        <fullName evidence="12">Glycoprotein IX platelet</fullName>
    </submittedName>
</protein>
<keyword evidence="7 9" id="KW-0472">Membrane</keyword>
<evidence type="ECO:0000256" key="2">
    <source>
        <dbReference type="ARBA" id="ARBA00022614"/>
    </source>
</evidence>
<keyword evidence="3 9" id="KW-0812">Transmembrane</keyword>
<evidence type="ECO:0000256" key="3">
    <source>
        <dbReference type="ARBA" id="ARBA00022692"/>
    </source>
</evidence>
<gene>
    <name evidence="12" type="primary">GP9</name>
</gene>
<reference evidence="12" key="3">
    <citation type="submission" date="2025-09" db="UniProtKB">
        <authorList>
            <consortium name="Ensembl"/>
        </authorList>
    </citation>
    <scope>IDENTIFICATION</scope>
</reference>
<dbReference type="AlphaFoldDB" id="G1KVB9"/>
<evidence type="ECO:0000256" key="7">
    <source>
        <dbReference type="ARBA" id="ARBA00023136"/>
    </source>
</evidence>
<dbReference type="GO" id="GO:0007597">
    <property type="term" value="P:blood coagulation, intrinsic pathway"/>
    <property type="evidence" value="ECO:0007669"/>
    <property type="project" value="Ensembl"/>
</dbReference>
<evidence type="ECO:0000256" key="9">
    <source>
        <dbReference type="SAM" id="Phobius"/>
    </source>
</evidence>
<name>G1KVB9_ANOCA</name>
<evidence type="ECO:0000256" key="4">
    <source>
        <dbReference type="ARBA" id="ARBA00022729"/>
    </source>
</evidence>
<dbReference type="InterPro" id="IPR052313">
    <property type="entry name" value="GPIb-IX-V_Complex"/>
</dbReference>
<dbReference type="OrthoDB" id="72369at2759"/>
<keyword evidence="2" id="KW-0433">Leucine-rich repeat</keyword>
<evidence type="ECO:0000256" key="1">
    <source>
        <dbReference type="ARBA" id="ARBA00004167"/>
    </source>
</evidence>
<dbReference type="PANTHER" id="PTHR22650">
    <property type="entry name" value="GLYCOPROTEIN IB BETA"/>
    <property type="match status" value="1"/>
</dbReference>
<evidence type="ECO:0000256" key="5">
    <source>
        <dbReference type="ARBA" id="ARBA00022889"/>
    </source>
</evidence>
<reference evidence="12" key="2">
    <citation type="submission" date="2025-08" db="UniProtKB">
        <authorList>
            <consortium name="Ensembl"/>
        </authorList>
    </citation>
    <scope>IDENTIFICATION</scope>
</reference>
<dbReference type="Gene3D" id="3.80.10.10">
    <property type="entry name" value="Ribonuclease Inhibitor"/>
    <property type="match status" value="1"/>
</dbReference>
<dbReference type="HOGENOM" id="CLU_094615_1_0_1"/>
<dbReference type="Ensembl" id="ENSACAT00000025601.2">
    <property type="protein sequence ID" value="ENSACAP00000018430.2"/>
    <property type="gene ID" value="ENSACAG00000022777.2"/>
</dbReference>
<evidence type="ECO:0000256" key="6">
    <source>
        <dbReference type="ARBA" id="ARBA00022989"/>
    </source>
</evidence>
<sequence length="207" mass="22966">MDRAKIFTAEGLLLLLLLSAAQATHCSPCSCEPLANVWGGWTMDCRFIGLKDIPPLIPNTKNLYLQNNSLTTVPSGALDHLNLKEVDFSNNPWHCDCSILYLKKWLEDFSPAALAKVTCATPVSVKGKALSQLNGNELEGCRKPLPIKCLDFFWRDIALICMAVIAFISTLFILQRAKKLASKAGRKPHSFEVPLLQDHDLESQKSK</sequence>
<dbReference type="PANTHER" id="PTHR22650:SF6">
    <property type="entry name" value="PLATELET GLYCOPROTEIN IX"/>
    <property type="match status" value="1"/>
</dbReference>
<evidence type="ECO:0000256" key="10">
    <source>
        <dbReference type="SAM" id="SignalP"/>
    </source>
</evidence>
<feature type="domain" description="LRRCT" evidence="11">
    <location>
        <begin position="91"/>
        <end position="142"/>
    </location>
</feature>